<evidence type="ECO:0000313" key="1">
    <source>
        <dbReference type="EMBL" id="EEP43513.1"/>
    </source>
</evidence>
<sequence>MRLQRNDLMRSVRGTAAGRFRVSIRLGDAARTSRVESREAPK</sequence>
<dbReference type="Proteomes" id="UP000003295">
    <property type="component" value="Unassembled WGS sequence"/>
</dbReference>
<dbReference type="HOGENOM" id="CLU_3250006_0_0_11"/>
<dbReference type="AlphaFoldDB" id="C4FCE7"/>
<comment type="caution">
    <text evidence="1">The sequence shown here is derived from an EMBL/GenBank/DDBJ whole genome shotgun (WGS) entry which is preliminary data.</text>
</comment>
<name>C4FCE7_9ACTN</name>
<accession>C4FCE7</accession>
<reference evidence="1 2" key="1">
    <citation type="submission" date="2009-04" db="EMBL/GenBank/DDBJ databases">
        <authorList>
            <person name="Weinstock G."/>
            <person name="Sodergren E."/>
            <person name="Clifton S."/>
            <person name="Fulton L."/>
            <person name="Fulton B."/>
            <person name="Courtney L."/>
            <person name="Fronick C."/>
            <person name="Harrison M."/>
            <person name="Strong C."/>
            <person name="Farmer C."/>
            <person name="Delahaunty K."/>
            <person name="Markovic C."/>
            <person name="Hall O."/>
            <person name="Minx P."/>
            <person name="Tomlinson C."/>
            <person name="Mitreva M."/>
            <person name="Nelson J."/>
            <person name="Hou S."/>
            <person name="Wollam A."/>
            <person name="Pepin K.H."/>
            <person name="Johnson M."/>
            <person name="Bhonagiri V."/>
            <person name="Nash W.E."/>
            <person name="Warren W."/>
            <person name="Chinwalla A."/>
            <person name="Mardis E.R."/>
            <person name="Wilson R.K."/>
        </authorList>
    </citation>
    <scope>NUCLEOTIDE SEQUENCE [LARGE SCALE GENOMIC DNA]</scope>
    <source>
        <strain evidence="1 2">DSM 13280</strain>
    </source>
</reference>
<protein>
    <submittedName>
        <fullName evidence="1">Uncharacterized protein</fullName>
    </submittedName>
</protein>
<organism evidence="1 2">
    <name type="scientific">Collinsella intestinalis DSM 13280</name>
    <dbReference type="NCBI Taxonomy" id="521003"/>
    <lineage>
        <taxon>Bacteria</taxon>
        <taxon>Bacillati</taxon>
        <taxon>Actinomycetota</taxon>
        <taxon>Coriobacteriia</taxon>
        <taxon>Coriobacteriales</taxon>
        <taxon>Coriobacteriaceae</taxon>
        <taxon>Collinsella</taxon>
    </lineage>
</organism>
<evidence type="ECO:0000313" key="2">
    <source>
        <dbReference type="Proteomes" id="UP000003295"/>
    </source>
</evidence>
<proteinExistence type="predicted"/>
<dbReference type="EMBL" id="ABXH02000054">
    <property type="protein sequence ID" value="EEP43513.1"/>
    <property type="molecule type" value="Genomic_DNA"/>
</dbReference>
<gene>
    <name evidence="1" type="ORF">COLINT_03767</name>
</gene>